<dbReference type="Gene3D" id="3.30.110.170">
    <property type="entry name" value="Protein of unknown function (DUF541), domain 1"/>
    <property type="match status" value="1"/>
</dbReference>
<dbReference type="Pfam" id="PF04402">
    <property type="entry name" value="SIMPL"/>
    <property type="match status" value="1"/>
</dbReference>
<dbReference type="InterPro" id="IPR052022">
    <property type="entry name" value="26kDa_periplasmic_antigen"/>
</dbReference>
<reference evidence="1 2" key="1">
    <citation type="journal article" date="2014" name="Nat. Commun.">
        <title>Multiple recent horizontal transfers of a large genomic region in cheese making fungi.</title>
        <authorList>
            <person name="Cheeseman K."/>
            <person name="Ropars J."/>
            <person name="Renault P."/>
            <person name="Dupont J."/>
            <person name="Gouzy J."/>
            <person name="Branca A."/>
            <person name="Abraham A.L."/>
            <person name="Ceppi M."/>
            <person name="Conseiller E."/>
            <person name="Debuchy R."/>
            <person name="Malagnac F."/>
            <person name="Goarin A."/>
            <person name="Silar P."/>
            <person name="Lacoste S."/>
            <person name="Sallet E."/>
            <person name="Bensimon A."/>
            <person name="Giraud T."/>
            <person name="Brygoo Y."/>
        </authorList>
    </citation>
    <scope>NUCLEOTIDE SEQUENCE [LARGE SCALE GENOMIC DNA]</scope>
    <source>
        <strain evidence="2">FM 013</strain>
    </source>
</reference>
<dbReference type="GO" id="GO:0006974">
    <property type="term" value="P:DNA damage response"/>
    <property type="evidence" value="ECO:0007669"/>
    <property type="project" value="TreeGrafter"/>
</dbReference>
<dbReference type="EMBL" id="HG793151">
    <property type="protein sequence ID" value="CRL26390.1"/>
    <property type="molecule type" value="Genomic_DNA"/>
</dbReference>
<sequence length="259" mass="28648">MAPLKVVLDGTSSISRQPEQCTLRFTVSTTRPNRESVSKEVTETSNEINQLFKELSPKTETGETIPGSPVASFSSTSLQTRCEIPTNRSGKPLPAVYRATLSLNALFQDFTKLNEVVGKLLTYSNVEIQSLNWCLTEATQKALNSESREEAMRNAVQKANDYARVVGQEVHAVQIRESGSGLQYGMNYGQNYPYVVNQMGFRQMQQQQFTQSNAGPPFNMDGSTYNWNPYLGGSTALDLSPQSIQYASSVQVEFEAVEG</sequence>
<dbReference type="PANTHER" id="PTHR34387:SF2">
    <property type="entry name" value="SLR1258 PROTEIN"/>
    <property type="match status" value="1"/>
</dbReference>
<dbReference type="Gene3D" id="3.30.70.2970">
    <property type="entry name" value="Protein of unknown function (DUF541), domain 2"/>
    <property type="match status" value="1"/>
</dbReference>
<accession>A0A0G4PJ11</accession>
<keyword evidence="2" id="KW-1185">Reference proteome</keyword>
<dbReference type="InterPro" id="IPR007497">
    <property type="entry name" value="SIMPL/DUF541"/>
</dbReference>
<dbReference type="Proteomes" id="UP000053732">
    <property type="component" value="Unassembled WGS sequence"/>
</dbReference>
<name>A0A0G4PJ11_PENC3</name>
<gene>
    <name evidence="1" type="ORF">PCAMFM013_S018g000083</name>
</gene>
<evidence type="ECO:0000313" key="1">
    <source>
        <dbReference type="EMBL" id="CRL26390.1"/>
    </source>
</evidence>
<dbReference type="AlphaFoldDB" id="A0A0G4PJ11"/>
<organism evidence="1 2">
    <name type="scientific">Penicillium camemberti (strain FM 013)</name>
    <dbReference type="NCBI Taxonomy" id="1429867"/>
    <lineage>
        <taxon>Eukaryota</taxon>
        <taxon>Fungi</taxon>
        <taxon>Dikarya</taxon>
        <taxon>Ascomycota</taxon>
        <taxon>Pezizomycotina</taxon>
        <taxon>Eurotiomycetes</taxon>
        <taxon>Eurotiomycetidae</taxon>
        <taxon>Eurotiales</taxon>
        <taxon>Aspergillaceae</taxon>
        <taxon>Penicillium</taxon>
    </lineage>
</organism>
<proteinExistence type="predicted"/>
<evidence type="ECO:0000313" key="2">
    <source>
        <dbReference type="Proteomes" id="UP000053732"/>
    </source>
</evidence>
<dbReference type="PANTHER" id="PTHR34387">
    <property type="entry name" value="SLR1258 PROTEIN"/>
    <property type="match status" value="1"/>
</dbReference>
<protein>
    <submittedName>
        <fullName evidence="1">Uncharacterized protein</fullName>
    </submittedName>
</protein>